<dbReference type="InterPro" id="IPR001492">
    <property type="entry name" value="Flagellin"/>
</dbReference>
<dbReference type="PANTHER" id="PTHR42792">
    <property type="entry name" value="FLAGELLIN"/>
    <property type="match status" value="1"/>
</dbReference>
<accession>A0A4R8M574</accession>
<keyword evidence="3" id="KW-0975">Bacterial flagellum</keyword>
<dbReference type="Pfam" id="PF00700">
    <property type="entry name" value="Flagellin_C"/>
    <property type="match status" value="1"/>
</dbReference>
<keyword evidence="6" id="KW-0282">Flagellum</keyword>
<keyword evidence="7" id="KW-1185">Reference proteome</keyword>
<gene>
    <name evidence="6" type="ORF">C8D99_11448</name>
</gene>
<keyword evidence="6" id="KW-0966">Cell projection</keyword>
<protein>
    <submittedName>
        <fullName evidence="6">Flagellar hook-associated protein 3 FlgL</fullName>
    </submittedName>
</protein>
<dbReference type="GO" id="GO:0005198">
    <property type="term" value="F:structural molecule activity"/>
    <property type="evidence" value="ECO:0007669"/>
    <property type="project" value="InterPro"/>
</dbReference>
<dbReference type="SUPFAM" id="SSF64518">
    <property type="entry name" value="Phase 1 flagellin"/>
    <property type="match status" value="2"/>
</dbReference>
<sequence length="1006" mass="108626">MQRVSNPMIQNLMLSDMHNNLSRLLEYQHQLATGKKHSRPSDNPIDVVRELSLQTAILENGQYIRNQDDAITWLSNTDTAFNQMMDIAHRIRELTIYAGNGALGPGETEAIGAEIKELQEELRNTANYSVEGRYLLSGLSTGVRPFERDASGNVVYMGNTGKVSYEMEKGVIGDVSFHGREIFPVEYTSNTLTSVEVPLDFTWTGRDEILQIAVGSRSVKVRLSEDWTDENINGIDDLTDYNRFRDAGELNGLTLDRIAELINESLNMGDASRLLSVSVEKNMAAGTQRLVFTSHTGEPIQVTGWPDTDRVQQAQTILGLDASAWTPADGTIRVFFQQGEDVTFTIDGTDTLDTIAGKLTTVLGVAARVSADGDRLVVTAADPGKQFSMELTGAARELFSASTEDTVTVTSLPVERPVDHSHIDFASLLGMETSLKSRQFGDGELIAIGNDLHLRFESGRNYAELKINGGVNLTIDELAERIRQVAGDWLEVIVQEDHTEAGLGTSGSLEELTKRLILRPSANEPLVVFDKNTAGYALDLGFSTAIQSRDDTGTDTVFPSIPCVDPNMAALVRVTVGGEDFTVKLYPDEVMSSTPPRVDQAKVMEQIVKQVNGAAGEALLGYTVLDAASGRVSLYAKNGESLRIVDLPISDPSFSPSYTAGIAMQMGISSGITSMPIPDNSTSGAGTIRIESLGRTVDVAVSAGDTPKIIADKIRSAAGNWLDVNYFDPELPATGSNAMVSIAARDGSPVSLYDVEGDAASAVLQMDNALRGDADVSAWAPAAGDLLTISVDGYSHTIDLNVIFDSNDSGAIDIEDVAAAINARFQGQDVRASLVNDGGARYLVLTSPRGYSVEVSGSAQAALTGTVTAMPSRAGSPSARYNQNVVVRTASDTRKTDFFGVLDNLVNSVKAEDREGLSNIMLGQIDQFIDTLLKSRTSQGALLKRYENNQSRFKQNNIYITELYSKVSDIDMAETSTKFAMAQAIYQSSLAVIAKIVQPTLVDFLR</sequence>
<dbReference type="InterPro" id="IPR001029">
    <property type="entry name" value="Flagellin_N"/>
</dbReference>
<dbReference type="InterPro" id="IPR018247">
    <property type="entry name" value="EF_Hand_1_Ca_BS"/>
</dbReference>
<dbReference type="Proteomes" id="UP000295066">
    <property type="component" value="Unassembled WGS sequence"/>
</dbReference>
<dbReference type="RefSeq" id="WP_133958075.1">
    <property type="nucleotide sequence ID" value="NZ_SORI01000014.1"/>
</dbReference>
<dbReference type="AlphaFoldDB" id="A0A4R8M574"/>
<dbReference type="OrthoDB" id="9758307at2"/>
<name>A0A4R8M574_9BACT</name>
<reference evidence="6 7" key="1">
    <citation type="submission" date="2019-03" db="EMBL/GenBank/DDBJ databases">
        <title>Genomic Encyclopedia of Type Strains, Phase IV (KMG-IV): sequencing the most valuable type-strain genomes for metagenomic binning, comparative biology and taxonomic classification.</title>
        <authorList>
            <person name="Goeker M."/>
        </authorList>
    </citation>
    <scope>NUCLEOTIDE SEQUENCE [LARGE SCALE GENOMIC DNA]</scope>
    <source>
        <strain evidence="6 7">DSM 25964</strain>
    </source>
</reference>
<comment type="subcellular location">
    <subcellularLocation>
        <location evidence="1">Bacterial flagellum</location>
    </subcellularLocation>
</comment>
<dbReference type="PROSITE" id="PS00018">
    <property type="entry name" value="EF_HAND_1"/>
    <property type="match status" value="1"/>
</dbReference>
<organism evidence="6 7">
    <name type="scientific">Aminivibrio pyruvatiphilus</name>
    <dbReference type="NCBI Taxonomy" id="1005740"/>
    <lineage>
        <taxon>Bacteria</taxon>
        <taxon>Thermotogati</taxon>
        <taxon>Synergistota</taxon>
        <taxon>Synergistia</taxon>
        <taxon>Synergistales</taxon>
        <taxon>Aminobacteriaceae</taxon>
        <taxon>Aminivibrio</taxon>
    </lineage>
</organism>
<dbReference type="InterPro" id="IPR046358">
    <property type="entry name" value="Flagellin_C"/>
</dbReference>
<dbReference type="GO" id="GO:0071973">
    <property type="term" value="P:bacterial-type flagellum-dependent cell motility"/>
    <property type="evidence" value="ECO:0007669"/>
    <property type="project" value="InterPro"/>
</dbReference>
<evidence type="ECO:0000256" key="3">
    <source>
        <dbReference type="ARBA" id="ARBA00023143"/>
    </source>
</evidence>
<evidence type="ECO:0000313" key="7">
    <source>
        <dbReference type="Proteomes" id="UP000295066"/>
    </source>
</evidence>
<feature type="domain" description="Flagellin C-terminal" evidence="5">
    <location>
        <begin position="923"/>
        <end position="1005"/>
    </location>
</feature>
<comment type="caution">
    <text evidence="6">The sequence shown here is derived from an EMBL/GenBank/DDBJ whole genome shotgun (WGS) entry which is preliminary data.</text>
</comment>
<evidence type="ECO:0000259" key="4">
    <source>
        <dbReference type="Pfam" id="PF00669"/>
    </source>
</evidence>
<dbReference type="InterPro" id="IPR013384">
    <property type="entry name" value="Flagell_FlgL"/>
</dbReference>
<dbReference type="NCBIfam" id="TIGR02550">
    <property type="entry name" value="flagell_flgL"/>
    <property type="match status" value="1"/>
</dbReference>
<evidence type="ECO:0000256" key="1">
    <source>
        <dbReference type="ARBA" id="ARBA00004365"/>
    </source>
</evidence>
<evidence type="ECO:0000313" key="6">
    <source>
        <dbReference type="EMBL" id="TDY58356.1"/>
    </source>
</evidence>
<evidence type="ECO:0000256" key="2">
    <source>
        <dbReference type="ARBA" id="ARBA00005709"/>
    </source>
</evidence>
<proteinExistence type="inferred from homology"/>
<keyword evidence="6" id="KW-0969">Cilium</keyword>
<feature type="domain" description="Flagellin N-terminal" evidence="4">
    <location>
        <begin position="4"/>
        <end position="140"/>
    </location>
</feature>
<dbReference type="GO" id="GO:0009424">
    <property type="term" value="C:bacterial-type flagellum hook"/>
    <property type="evidence" value="ECO:0007669"/>
    <property type="project" value="InterPro"/>
</dbReference>
<evidence type="ECO:0000259" key="5">
    <source>
        <dbReference type="Pfam" id="PF00700"/>
    </source>
</evidence>
<dbReference type="Gene3D" id="1.20.1330.10">
    <property type="entry name" value="f41 fragment of flagellin, N-terminal domain"/>
    <property type="match status" value="2"/>
</dbReference>
<dbReference type="EMBL" id="SORI01000014">
    <property type="protein sequence ID" value="TDY58356.1"/>
    <property type="molecule type" value="Genomic_DNA"/>
</dbReference>
<dbReference type="PANTHER" id="PTHR42792:SF1">
    <property type="entry name" value="FLAGELLAR HOOK-ASSOCIATED PROTEIN 3"/>
    <property type="match status" value="1"/>
</dbReference>
<comment type="similarity">
    <text evidence="2">Belongs to the bacterial flagellin family.</text>
</comment>
<dbReference type="Pfam" id="PF00669">
    <property type="entry name" value="Flagellin_N"/>
    <property type="match status" value="1"/>
</dbReference>